<proteinExistence type="inferred from homology"/>
<feature type="transmembrane region" description="Helical" evidence="7">
    <location>
        <begin position="222"/>
        <end position="244"/>
    </location>
</feature>
<evidence type="ECO:0000256" key="3">
    <source>
        <dbReference type="ARBA" id="ARBA00022692"/>
    </source>
</evidence>
<evidence type="ECO:0000256" key="4">
    <source>
        <dbReference type="ARBA" id="ARBA00022824"/>
    </source>
</evidence>
<evidence type="ECO:0000256" key="7">
    <source>
        <dbReference type="RuleBase" id="RU363059"/>
    </source>
</evidence>
<evidence type="ECO:0000256" key="8">
    <source>
        <dbReference type="SAM" id="MobiDB-lite"/>
    </source>
</evidence>
<keyword evidence="11" id="KW-1185">Reference proteome</keyword>
<evidence type="ECO:0000256" key="6">
    <source>
        <dbReference type="ARBA" id="ARBA00023136"/>
    </source>
</evidence>
<keyword evidence="4 7" id="KW-0256">Endoplasmic reticulum</keyword>
<keyword evidence="3 7" id="KW-0812">Transmembrane</keyword>
<evidence type="ECO:0000256" key="5">
    <source>
        <dbReference type="ARBA" id="ARBA00022989"/>
    </source>
</evidence>
<comment type="similarity">
    <text evidence="2 7">Belongs to the derlin family.</text>
</comment>
<reference evidence="10" key="1">
    <citation type="submission" date="2016-09" db="EMBL/GenBank/DDBJ databases">
        <authorList>
            <consortium name="Pathogen Informatics"/>
            <person name="Sun Q."/>
            <person name="Inoue M."/>
        </authorList>
    </citation>
    <scope>NUCLEOTIDE SEQUENCE</scope>
</reference>
<feature type="signal peptide" evidence="9">
    <location>
        <begin position="1"/>
        <end position="20"/>
    </location>
</feature>
<feature type="transmembrane region" description="Helical" evidence="7">
    <location>
        <begin position="183"/>
        <end position="201"/>
    </location>
</feature>
<protein>
    <recommendedName>
        <fullName evidence="7">Derlin</fullName>
    </recommendedName>
</protein>
<sequence>MLFYKLTCLFLSFIIIIIHGKVINSRNELLISSNLNNKIKKGVERYGGIYNYKYMNIENRRKYNYIKKQKNNNNSYFSYCNNIYKNNDVNNNYTTYNYYINNPKNKLKEYYEKIKNHVIKKKKKIFSLKFSQYKRNEKKKNYFFINFSSFHDIKDNIKVLFNIDYIENNIIYSYIKSFKRTPPITKIYLLFTFILSVLIHVNKNVYKLILFDFNKIFKKGEIWRLFTPYFYIGNLYLQYILMFNYLNIYMSSVEISHYKNPEDFLIFLTYGYISNLLFTIWANMYNENIMNLKLHIHNLKNFFIKDYTSKYNIRTKISNNNNININSKNNSRSSSSSSSSSRSSSSSNNIYHNNNSKNIDIKKEHYNHLGYVFSTYILYYWSRINEGTLINCFELFFIKAEYVPFFFIIQNILLYNEFSLYEVASIFSSYLFFTYEKHLKFNFLRLFFKTFLKTIRVYPLYDRYKEEYE</sequence>
<dbReference type="SUPFAM" id="SSF144091">
    <property type="entry name" value="Rhomboid-like"/>
    <property type="match status" value="1"/>
</dbReference>
<dbReference type="InterPro" id="IPR035952">
    <property type="entry name" value="Rhomboid-like_sf"/>
</dbReference>
<accession>A0ABY1UHF4</accession>
<evidence type="ECO:0000313" key="10">
    <source>
        <dbReference type="EMBL" id="SOV10913.1"/>
    </source>
</evidence>
<comment type="caution">
    <text evidence="7">Lacks conserved residue(s) required for the propagation of feature annotation.</text>
</comment>
<feature type="region of interest" description="Disordered" evidence="8">
    <location>
        <begin position="323"/>
        <end position="351"/>
    </location>
</feature>
<evidence type="ECO:0000256" key="9">
    <source>
        <dbReference type="SAM" id="SignalP"/>
    </source>
</evidence>
<evidence type="ECO:0000256" key="2">
    <source>
        <dbReference type="ARBA" id="ARBA00008917"/>
    </source>
</evidence>
<evidence type="ECO:0000256" key="1">
    <source>
        <dbReference type="ARBA" id="ARBA00004477"/>
    </source>
</evidence>
<evidence type="ECO:0000313" key="11">
    <source>
        <dbReference type="Proteomes" id="UP000831156"/>
    </source>
</evidence>
<name>A0ABY1UHF4_9APIC</name>
<keyword evidence="6 7" id="KW-0472">Membrane</keyword>
<keyword evidence="5 7" id="KW-1133">Transmembrane helix</keyword>
<dbReference type="Pfam" id="PF04511">
    <property type="entry name" value="DER1"/>
    <property type="match status" value="1"/>
</dbReference>
<dbReference type="Proteomes" id="UP000831156">
    <property type="component" value="Chromosome 3"/>
</dbReference>
<gene>
    <name evidence="10" type="ORF">PGABG01_0313600</name>
</gene>
<feature type="transmembrane region" description="Helical" evidence="7">
    <location>
        <begin position="264"/>
        <end position="285"/>
    </location>
</feature>
<organism evidence="10 11">
    <name type="scientific">Plasmodium gaboni</name>
    <dbReference type="NCBI Taxonomy" id="647221"/>
    <lineage>
        <taxon>Eukaryota</taxon>
        <taxon>Sar</taxon>
        <taxon>Alveolata</taxon>
        <taxon>Apicomplexa</taxon>
        <taxon>Aconoidasida</taxon>
        <taxon>Haemosporida</taxon>
        <taxon>Plasmodiidae</taxon>
        <taxon>Plasmodium</taxon>
        <taxon>Plasmodium (Laverania)</taxon>
    </lineage>
</organism>
<dbReference type="InterPro" id="IPR007599">
    <property type="entry name" value="DER1"/>
</dbReference>
<comment type="function">
    <text evidence="7">May be involved in the degradation of misfolded endoplasmic reticulum (ER) luminal proteins.</text>
</comment>
<keyword evidence="9" id="KW-0732">Signal</keyword>
<dbReference type="PANTHER" id="PTHR11009">
    <property type="entry name" value="DER1-LIKE PROTEIN, DERLIN"/>
    <property type="match status" value="1"/>
</dbReference>
<feature type="chain" id="PRO_5046681551" description="Derlin" evidence="9">
    <location>
        <begin position="21"/>
        <end position="469"/>
    </location>
</feature>
<dbReference type="EMBL" id="LT969426">
    <property type="protein sequence ID" value="SOV10913.1"/>
    <property type="molecule type" value="Genomic_DNA"/>
</dbReference>
<comment type="subcellular location">
    <subcellularLocation>
        <location evidence="1 7">Endoplasmic reticulum membrane</location>
        <topology evidence="1 7">Multi-pass membrane protein</topology>
    </subcellularLocation>
</comment>